<dbReference type="EMBL" id="GBXM01074577">
    <property type="protein sequence ID" value="JAH34000.1"/>
    <property type="molecule type" value="Transcribed_RNA"/>
</dbReference>
<dbReference type="AlphaFoldDB" id="A0A0E9R6Q0"/>
<sequence>MLHLILSMQSCLNELITLI</sequence>
<dbReference type="EMBL" id="GBXM01084412">
    <property type="protein sequence ID" value="JAH24165.1"/>
    <property type="molecule type" value="Transcribed_RNA"/>
</dbReference>
<protein>
    <submittedName>
        <fullName evidence="1">Uncharacterized protein</fullName>
    </submittedName>
</protein>
<reference evidence="1" key="2">
    <citation type="journal article" date="2015" name="Fish Shellfish Immunol.">
        <title>Early steps in the European eel (Anguilla anguilla)-Vibrio vulnificus interaction in the gills: Role of the RtxA13 toxin.</title>
        <authorList>
            <person name="Callol A."/>
            <person name="Pajuelo D."/>
            <person name="Ebbesson L."/>
            <person name="Teles M."/>
            <person name="MacKenzie S."/>
            <person name="Amaro C."/>
        </authorList>
    </citation>
    <scope>NUCLEOTIDE SEQUENCE</scope>
</reference>
<organism evidence="1">
    <name type="scientific">Anguilla anguilla</name>
    <name type="common">European freshwater eel</name>
    <name type="synonym">Muraena anguilla</name>
    <dbReference type="NCBI Taxonomy" id="7936"/>
    <lineage>
        <taxon>Eukaryota</taxon>
        <taxon>Metazoa</taxon>
        <taxon>Chordata</taxon>
        <taxon>Craniata</taxon>
        <taxon>Vertebrata</taxon>
        <taxon>Euteleostomi</taxon>
        <taxon>Actinopterygii</taxon>
        <taxon>Neopterygii</taxon>
        <taxon>Teleostei</taxon>
        <taxon>Anguilliformes</taxon>
        <taxon>Anguillidae</taxon>
        <taxon>Anguilla</taxon>
    </lineage>
</organism>
<reference evidence="1" key="1">
    <citation type="submission" date="2014-11" db="EMBL/GenBank/DDBJ databases">
        <authorList>
            <person name="Amaro Gonzalez C."/>
        </authorList>
    </citation>
    <scope>NUCLEOTIDE SEQUENCE</scope>
</reference>
<proteinExistence type="predicted"/>
<accession>A0A0E9R6Q0</accession>
<name>A0A0E9R6Q0_ANGAN</name>
<evidence type="ECO:0000313" key="1">
    <source>
        <dbReference type="EMBL" id="JAH24165.1"/>
    </source>
</evidence>